<keyword evidence="2 7" id="KW-0436">Ligase</keyword>
<comment type="similarity">
    <text evidence="1">Belongs to the ATP-dependent AMP-binding enzyme family.</text>
</comment>
<dbReference type="Gene3D" id="3.40.50.12780">
    <property type="entry name" value="N-terminal domain of ligase-like"/>
    <property type="match status" value="1"/>
</dbReference>
<feature type="transmembrane region" description="Helical" evidence="4">
    <location>
        <begin position="92"/>
        <end position="111"/>
    </location>
</feature>
<accession>A0A383R7Y3</accession>
<dbReference type="Pfam" id="PF00501">
    <property type="entry name" value="AMP-binding"/>
    <property type="match status" value="1"/>
</dbReference>
<keyword evidence="4" id="KW-0472">Membrane</keyword>
<dbReference type="InterPro" id="IPR050237">
    <property type="entry name" value="ATP-dep_AMP-bd_enzyme"/>
</dbReference>
<dbReference type="InterPro" id="IPR020845">
    <property type="entry name" value="AMP-binding_CS"/>
</dbReference>
<keyword evidence="4" id="KW-0812">Transmembrane</keyword>
<evidence type="ECO:0000256" key="2">
    <source>
        <dbReference type="ARBA" id="ARBA00022598"/>
    </source>
</evidence>
<feature type="transmembrane region" description="Helical" evidence="4">
    <location>
        <begin position="255"/>
        <end position="278"/>
    </location>
</feature>
<dbReference type="PANTHER" id="PTHR43767:SF9">
    <property type="entry name" value="LONG-CHAIN-FATTY-ACID--COA LIGASE"/>
    <property type="match status" value="1"/>
</dbReference>
<evidence type="ECO:0000259" key="5">
    <source>
        <dbReference type="Pfam" id="PF00501"/>
    </source>
</evidence>
<keyword evidence="4" id="KW-1133">Transmembrane helix</keyword>
<dbReference type="PANTHER" id="PTHR43767">
    <property type="entry name" value="LONG-CHAIN-FATTY-ACID--COA LIGASE"/>
    <property type="match status" value="1"/>
</dbReference>
<evidence type="ECO:0000313" key="7">
    <source>
        <dbReference type="EMBL" id="SYX82893.1"/>
    </source>
</evidence>
<dbReference type="InterPro" id="IPR025110">
    <property type="entry name" value="AMP-bd_C"/>
</dbReference>
<evidence type="ECO:0000256" key="3">
    <source>
        <dbReference type="SAM" id="MobiDB-lite"/>
    </source>
</evidence>
<feature type="domain" description="AMP-dependent synthetase/ligase" evidence="5">
    <location>
        <begin position="33"/>
        <end position="421"/>
    </location>
</feature>
<dbReference type="FunFam" id="3.30.300.30:FF:000008">
    <property type="entry name" value="2,3-dihydroxybenzoate-AMP ligase"/>
    <property type="match status" value="1"/>
</dbReference>
<dbReference type="PROSITE" id="PS00455">
    <property type="entry name" value="AMP_BINDING"/>
    <property type="match status" value="1"/>
</dbReference>
<evidence type="ECO:0000313" key="8">
    <source>
        <dbReference type="Proteomes" id="UP000304148"/>
    </source>
</evidence>
<dbReference type="EMBL" id="LS992241">
    <property type="protein sequence ID" value="SYX82893.1"/>
    <property type="molecule type" value="Genomic_DNA"/>
</dbReference>
<dbReference type="InterPro" id="IPR000873">
    <property type="entry name" value="AMP-dep_synth/lig_dom"/>
</dbReference>
<dbReference type="FunFam" id="3.40.50.12780:FF:000003">
    <property type="entry name" value="Long-chain-fatty-acid--CoA ligase FadD"/>
    <property type="match status" value="1"/>
</dbReference>
<feature type="domain" description="AMP-binding enzyme C-terminal" evidence="6">
    <location>
        <begin position="472"/>
        <end position="546"/>
    </location>
</feature>
<evidence type="ECO:0000259" key="6">
    <source>
        <dbReference type="Pfam" id="PF13193"/>
    </source>
</evidence>
<dbReference type="GO" id="GO:0004467">
    <property type="term" value="F:long-chain fatty acid-CoA ligase activity"/>
    <property type="evidence" value="ECO:0007669"/>
    <property type="project" value="UniProtKB-EC"/>
</dbReference>
<feature type="region of interest" description="Disordered" evidence="3">
    <location>
        <begin position="558"/>
        <end position="580"/>
    </location>
</feature>
<name>A0A383R7Y3_PAEAL</name>
<evidence type="ECO:0000256" key="4">
    <source>
        <dbReference type="SAM" id="Phobius"/>
    </source>
</evidence>
<dbReference type="SUPFAM" id="SSF56801">
    <property type="entry name" value="Acetyl-CoA synthetase-like"/>
    <property type="match status" value="1"/>
</dbReference>
<protein>
    <submittedName>
        <fullName evidence="7">Long chain acyl-CoA ligase (Degradative)</fullName>
        <ecNumber evidence="7">6.2.1.3</ecNumber>
    </submittedName>
</protein>
<dbReference type="RefSeq" id="WP_138185091.1">
    <property type="nucleotide sequence ID" value="NZ_LS992241.1"/>
</dbReference>
<organism evidence="7 8">
    <name type="scientific">Paenibacillus alvei</name>
    <name type="common">Bacillus alvei</name>
    <dbReference type="NCBI Taxonomy" id="44250"/>
    <lineage>
        <taxon>Bacteria</taxon>
        <taxon>Bacillati</taxon>
        <taxon>Bacillota</taxon>
        <taxon>Bacilli</taxon>
        <taxon>Bacillales</taxon>
        <taxon>Paenibacillaceae</taxon>
        <taxon>Paenibacillus</taxon>
    </lineage>
</organism>
<gene>
    <name evidence="7" type="primary">lcfA</name>
    <name evidence="7" type="ORF">PBLR_11315</name>
</gene>
<dbReference type="CDD" id="cd05936">
    <property type="entry name" value="FC-FACS_FadD_like"/>
    <property type="match status" value="1"/>
</dbReference>
<dbReference type="InterPro" id="IPR042099">
    <property type="entry name" value="ANL_N_sf"/>
</dbReference>
<dbReference type="InterPro" id="IPR045851">
    <property type="entry name" value="AMP-bd_C_sf"/>
</dbReference>
<dbReference type="EC" id="6.2.1.3" evidence="7"/>
<sequence>MNAYSDERPWLRHYPEEVAPSFDYPKHNVAHLLEKAAAEFPERAAIEFMGKTLTYRELLASVYQFAGGLRSLGVSAGERVAIMLPNCPQMIIAYYGTLMMGGIAVMTSPLYMEGELAHQLEDSGATAIITLDLLFARVLHVRQKTKLNHMIVTSIRDYLPFPKNWLYPLKMKKDGQSLAIPDVPGVVRYKRWLASSAPLTKSHSVDAEQDIAMIQYTGGTTGRAKGVMLTHYNLIANTVQTSNWFYRAQRGKETFLAALPCFHVFGLTVLLNLGIHLASKLILLPRFDTMQVLECIQKEKATIFPGAPTMYIAINHHKEVAQYDLSSVQACVSGSAPLPLEVQERFEAITGGRLIEGYGLTEASPVTHANPLWGYRKIGTIGIPFPDTDAKIVNPDTGETMPVGAIGELAVRGPQIMKGYWNRPEETADVLKEGWLHTGDMAKMDADGFFSIVDRMKEMINASGFKVFPRDVEEVLFEHPQVKEAAVIGVPDPYRGETVKAFIVPVEGAAITEKELEGWCRAKLAAFKIPRQIEFRAELPKTMVGKVLRRKLMEEEAQRRLQRDGHRDGIASDDTDKDKE</sequence>
<proteinExistence type="inferred from homology"/>
<dbReference type="Pfam" id="PF13193">
    <property type="entry name" value="AMP-binding_C"/>
    <property type="match status" value="1"/>
</dbReference>
<dbReference type="Proteomes" id="UP000304148">
    <property type="component" value="Chromosome"/>
</dbReference>
<dbReference type="AlphaFoldDB" id="A0A383R7Y3"/>
<evidence type="ECO:0000256" key="1">
    <source>
        <dbReference type="ARBA" id="ARBA00006432"/>
    </source>
</evidence>
<dbReference type="Gene3D" id="3.30.300.30">
    <property type="match status" value="1"/>
</dbReference>
<reference evidence="8" key="1">
    <citation type="submission" date="2018-08" db="EMBL/GenBank/DDBJ databases">
        <authorList>
            <person name="Chevrot R."/>
        </authorList>
    </citation>
    <scope>NUCLEOTIDE SEQUENCE [LARGE SCALE GENOMIC DNA]</scope>
</reference>
<feature type="transmembrane region" description="Helical" evidence="4">
    <location>
        <begin position="123"/>
        <end position="140"/>
    </location>
</feature>